<dbReference type="AlphaFoldDB" id="A0A7W3PCJ0"/>
<dbReference type="Gene3D" id="2.70.98.70">
    <property type="match status" value="1"/>
</dbReference>
<organism evidence="9 10">
    <name type="scientific">Promicromonospora sukumoe</name>
    <dbReference type="NCBI Taxonomy" id="88382"/>
    <lineage>
        <taxon>Bacteria</taxon>
        <taxon>Bacillati</taxon>
        <taxon>Actinomycetota</taxon>
        <taxon>Actinomycetes</taxon>
        <taxon>Micrococcales</taxon>
        <taxon>Promicromonosporaceae</taxon>
        <taxon>Promicromonospora</taxon>
    </lineage>
</organism>
<feature type="region of interest" description="Disordered" evidence="8">
    <location>
        <begin position="1"/>
        <end position="21"/>
    </location>
</feature>
<evidence type="ECO:0008006" key="11">
    <source>
        <dbReference type="Google" id="ProtNLM"/>
    </source>
</evidence>
<keyword evidence="5" id="KW-0472">Membrane</keyword>
<comment type="caution">
    <text evidence="9">The sequence shown here is derived from an EMBL/GenBank/DDBJ whole genome shotgun (WGS) entry which is preliminary data.</text>
</comment>
<keyword evidence="6" id="KW-0325">Glycoprotein</keyword>
<sequence>MTDTDLGLPTPGATGTPADPAPARLLLDDARLADLRSRLDGDLAAQWRRLAEQCDLYRRTTPPAEHPLASITYLGPAAANLALAYRLTGQRHYLEEAWRWISVAVSFEHWGRAHLPDHDLDAGWLLHGLSLAYTWLGDDLGPERAGALRAKLALQGERLYDFAVANEGSWWSSSYWQNHHWICHTGLATVGYALGERAWTQRAKDAFATVVDVLPADGSDMEGVVYWRYGVPWLATYLDLLQHAEGVDWWDRCLFLANTFWYRLHQAAPGYEEIVDHGDCHDRRSGHSVALYRILAARYGIGEAQWLADTVADRFFWREAYESGVRPGVLPEAWAELLWYDDAVAPVDPATTVPAQAAFEDLGLLVHRTSWDDDATLLSFKSSPGGGHTAWETSRRLDAERGWDTLSAGHHHPDAGSFVLASRGAWLLVDEGYSNRKRAGHHNLVLVDGQGFAGEGRYHVYADAPPTRTADMVDVLADGGFLHGRARTGRMYPDELGVESLERTIAVLPSGRVVVVDRGRAAEPRSWTLLFHSDHPGEEAAPPGPGAARHELRNGRAGAWLTTYAGPAVDGGVGEGEGCTVERVVTDVEANPTSSTPDLVVTRRLHTLRVTLPAARDLLAVTVIEPFDAFRAGDPAGPGGSGGPTARLLPARSGVAVDLGDGELAYLADPDGVIDADGVRARAAAVLVAGTGSGRRVAVVAAHQVTLDGRTLLSGGTVADDGALTGLLGADL</sequence>
<evidence type="ECO:0000256" key="5">
    <source>
        <dbReference type="ARBA" id="ARBA00023136"/>
    </source>
</evidence>
<keyword evidence="2" id="KW-0812">Transmembrane</keyword>
<dbReference type="GO" id="GO:0016020">
    <property type="term" value="C:membrane"/>
    <property type="evidence" value="ECO:0007669"/>
    <property type="project" value="UniProtKB-SubCell"/>
</dbReference>
<evidence type="ECO:0000256" key="4">
    <source>
        <dbReference type="ARBA" id="ARBA00022989"/>
    </source>
</evidence>
<keyword evidence="10" id="KW-1185">Reference proteome</keyword>
<protein>
    <recommendedName>
        <fullName evidence="11">Heparinase II/III-like protein</fullName>
    </recommendedName>
</protein>
<dbReference type="PANTHER" id="PTHR15532:SF5">
    <property type="entry name" value="SULFOTRANSFERASE DOMAIN-CONTAINING PROTEIN"/>
    <property type="match status" value="1"/>
</dbReference>
<dbReference type="InterPro" id="IPR008929">
    <property type="entry name" value="Chondroitin_lyas"/>
</dbReference>
<comment type="subcellular location">
    <subcellularLocation>
        <location evidence="1">Membrane</location>
        <topology evidence="1">Multi-pass membrane protein</topology>
    </subcellularLocation>
</comment>
<evidence type="ECO:0000313" key="9">
    <source>
        <dbReference type="EMBL" id="MBA8806955.1"/>
    </source>
</evidence>
<evidence type="ECO:0000256" key="2">
    <source>
        <dbReference type="ARBA" id="ARBA00022692"/>
    </source>
</evidence>
<dbReference type="RefSeq" id="WP_182614604.1">
    <property type="nucleotide sequence ID" value="NZ_BAAATF010000002.1"/>
</dbReference>
<name>A0A7W3PCJ0_9MICO</name>
<dbReference type="InterPro" id="IPR052447">
    <property type="entry name" value="Dermatan-Sulfate_Isomerase"/>
</dbReference>
<reference evidence="9 10" key="1">
    <citation type="submission" date="2020-07" db="EMBL/GenBank/DDBJ databases">
        <title>Sequencing the genomes of 1000 actinobacteria strains.</title>
        <authorList>
            <person name="Klenk H.-P."/>
        </authorList>
    </citation>
    <scope>NUCLEOTIDE SEQUENCE [LARGE SCALE GENOMIC DNA]</scope>
    <source>
        <strain evidence="9 10">DSM 44121</strain>
    </source>
</reference>
<dbReference type="Proteomes" id="UP000540568">
    <property type="component" value="Unassembled WGS sequence"/>
</dbReference>
<keyword evidence="3" id="KW-0732">Signal</keyword>
<keyword evidence="7" id="KW-0413">Isomerase</keyword>
<proteinExistence type="predicted"/>
<dbReference type="PANTHER" id="PTHR15532">
    <property type="match status" value="1"/>
</dbReference>
<gene>
    <name evidence="9" type="ORF">FHX71_000897</name>
</gene>
<evidence type="ECO:0000256" key="7">
    <source>
        <dbReference type="ARBA" id="ARBA00023235"/>
    </source>
</evidence>
<dbReference type="GO" id="GO:0016853">
    <property type="term" value="F:isomerase activity"/>
    <property type="evidence" value="ECO:0007669"/>
    <property type="project" value="UniProtKB-KW"/>
</dbReference>
<evidence type="ECO:0000256" key="3">
    <source>
        <dbReference type="ARBA" id="ARBA00022729"/>
    </source>
</evidence>
<evidence type="ECO:0000313" key="10">
    <source>
        <dbReference type="Proteomes" id="UP000540568"/>
    </source>
</evidence>
<dbReference type="Gene3D" id="1.50.10.100">
    <property type="entry name" value="Chondroitin AC/alginate lyase"/>
    <property type="match status" value="1"/>
</dbReference>
<dbReference type="SUPFAM" id="SSF48230">
    <property type="entry name" value="Chondroitin AC/alginate lyase"/>
    <property type="match status" value="1"/>
</dbReference>
<evidence type="ECO:0000256" key="8">
    <source>
        <dbReference type="SAM" id="MobiDB-lite"/>
    </source>
</evidence>
<evidence type="ECO:0000256" key="6">
    <source>
        <dbReference type="ARBA" id="ARBA00023180"/>
    </source>
</evidence>
<dbReference type="EMBL" id="JACGWV010000001">
    <property type="protein sequence ID" value="MBA8806955.1"/>
    <property type="molecule type" value="Genomic_DNA"/>
</dbReference>
<evidence type="ECO:0000256" key="1">
    <source>
        <dbReference type="ARBA" id="ARBA00004141"/>
    </source>
</evidence>
<keyword evidence="4" id="KW-1133">Transmembrane helix</keyword>
<accession>A0A7W3PCJ0</accession>